<evidence type="ECO:0000256" key="1">
    <source>
        <dbReference type="ARBA" id="ARBA00004196"/>
    </source>
</evidence>
<evidence type="ECO:0000313" key="8">
    <source>
        <dbReference type="Proteomes" id="UP001181355"/>
    </source>
</evidence>
<dbReference type="InterPro" id="IPR050465">
    <property type="entry name" value="UPF0194_transport"/>
</dbReference>
<dbReference type="Proteomes" id="UP001181355">
    <property type="component" value="Chromosome"/>
</dbReference>
<organism evidence="7 8">
    <name type="scientific">Undibacterium cyanobacteriorum</name>
    <dbReference type="NCBI Taxonomy" id="3073561"/>
    <lineage>
        <taxon>Bacteria</taxon>
        <taxon>Pseudomonadati</taxon>
        <taxon>Pseudomonadota</taxon>
        <taxon>Betaproteobacteria</taxon>
        <taxon>Burkholderiales</taxon>
        <taxon>Oxalobacteraceae</taxon>
        <taxon>Undibacterium</taxon>
    </lineage>
</organism>
<dbReference type="PANTHER" id="PTHR32347:SF23">
    <property type="entry name" value="BLL5650 PROTEIN"/>
    <property type="match status" value="1"/>
</dbReference>
<keyword evidence="8" id="KW-1185">Reference proteome</keyword>
<dbReference type="NCBIfam" id="TIGR01730">
    <property type="entry name" value="RND_mfp"/>
    <property type="match status" value="1"/>
</dbReference>
<reference evidence="7" key="1">
    <citation type="submission" date="2023-09" db="EMBL/GenBank/DDBJ databases">
        <title>Undibacterium sp. 20NA77.5 isolated from freshwater.</title>
        <authorList>
            <person name="Le V."/>
            <person name="Ko S.-R."/>
            <person name="Ahn C.-Y."/>
            <person name="Oh H.-M."/>
        </authorList>
    </citation>
    <scope>NUCLEOTIDE SEQUENCE</scope>
    <source>
        <strain evidence="7">20NA77.5</strain>
    </source>
</reference>
<evidence type="ECO:0000313" key="7">
    <source>
        <dbReference type="EMBL" id="WMW81147.1"/>
    </source>
</evidence>
<dbReference type="Pfam" id="PF25917">
    <property type="entry name" value="BSH_RND"/>
    <property type="match status" value="1"/>
</dbReference>
<dbReference type="SUPFAM" id="SSF111369">
    <property type="entry name" value="HlyD-like secretion proteins"/>
    <property type="match status" value="1"/>
</dbReference>
<accession>A0ABY9RL99</accession>
<dbReference type="RefSeq" id="WP_309482637.1">
    <property type="nucleotide sequence ID" value="NZ_CP133720.1"/>
</dbReference>
<keyword evidence="4" id="KW-1133">Transmembrane helix</keyword>
<evidence type="ECO:0000256" key="3">
    <source>
        <dbReference type="ARBA" id="ARBA00023054"/>
    </source>
</evidence>
<feature type="domain" description="Multidrug resistance protein MdtA-like C-terminal permuted SH3" evidence="6">
    <location>
        <begin position="360"/>
        <end position="413"/>
    </location>
</feature>
<dbReference type="Gene3D" id="2.40.50.100">
    <property type="match status" value="1"/>
</dbReference>
<sequence length="429" mass="47246">MDQTNTATPITGAAMDKAVPKNTKQKFIRIGAYAVLASLVAVGIWSLLPKGMQVQSSDLRIQSVEQGTFLDEIAVRANAQPLNSVILDSVESGRVEEVFVQDGTMVKKGQLLFRLSNPQRNLDLLQRKGEHTQQISNMANLRVGFQAAATDHQRRLSSLEFELGQLKKKHERNKRLAEQGFISQAALEESQDALDRQQFAVNEEKQAQANEENVRKVALEQMETGINGLQAGLKLVTSNLEALAVRAPIDGKLTDFQLQVGESVATGKRLGRIDDPKVFKLVAPIDEFYLSRISPGYRGTARVGDNTYAVEVMNVFPQIKEGRFTAELKFIDKHPEKMNPGQSFDVNVTLGDPSPGLILPMGAYINDTGGTAVFVVSKDGKTAERRTIQLGHRSNRQVQVLSGLSAGEKVIVSSYVSYQSTQRLQINQK</sequence>
<dbReference type="EMBL" id="CP133720">
    <property type="protein sequence ID" value="WMW81147.1"/>
    <property type="molecule type" value="Genomic_DNA"/>
</dbReference>
<protein>
    <submittedName>
        <fullName evidence="7">Efflux RND transporter periplasmic adaptor subunit</fullName>
    </submittedName>
</protein>
<dbReference type="InterPro" id="IPR058627">
    <property type="entry name" value="MdtA-like_C"/>
</dbReference>
<evidence type="ECO:0000256" key="2">
    <source>
        <dbReference type="ARBA" id="ARBA00009477"/>
    </source>
</evidence>
<feature type="domain" description="Multidrug resistance protein MdtA-like barrel-sandwich hybrid" evidence="5">
    <location>
        <begin position="92"/>
        <end position="270"/>
    </location>
</feature>
<dbReference type="Gene3D" id="2.40.420.20">
    <property type="match status" value="1"/>
</dbReference>
<keyword evidence="4" id="KW-0812">Transmembrane</keyword>
<evidence type="ECO:0000259" key="5">
    <source>
        <dbReference type="Pfam" id="PF25917"/>
    </source>
</evidence>
<name>A0ABY9RL99_9BURK</name>
<dbReference type="InterPro" id="IPR058625">
    <property type="entry name" value="MdtA-like_BSH"/>
</dbReference>
<comment type="similarity">
    <text evidence="2">Belongs to the membrane fusion protein (MFP) (TC 8.A.1) family.</text>
</comment>
<evidence type="ECO:0000256" key="4">
    <source>
        <dbReference type="SAM" id="Phobius"/>
    </source>
</evidence>
<feature type="transmembrane region" description="Helical" evidence="4">
    <location>
        <begin position="27"/>
        <end position="48"/>
    </location>
</feature>
<dbReference type="Gene3D" id="1.10.287.470">
    <property type="entry name" value="Helix hairpin bin"/>
    <property type="match status" value="1"/>
</dbReference>
<dbReference type="Pfam" id="PF25967">
    <property type="entry name" value="RND-MFP_C"/>
    <property type="match status" value="1"/>
</dbReference>
<gene>
    <name evidence="7" type="ORF">RF679_02405</name>
</gene>
<proteinExistence type="inferred from homology"/>
<keyword evidence="4" id="KW-0472">Membrane</keyword>
<dbReference type="PANTHER" id="PTHR32347">
    <property type="entry name" value="EFFLUX SYSTEM COMPONENT YKNX-RELATED"/>
    <property type="match status" value="1"/>
</dbReference>
<comment type="subcellular location">
    <subcellularLocation>
        <location evidence="1">Cell envelope</location>
    </subcellularLocation>
</comment>
<evidence type="ECO:0000259" key="6">
    <source>
        <dbReference type="Pfam" id="PF25967"/>
    </source>
</evidence>
<dbReference type="InterPro" id="IPR006143">
    <property type="entry name" value="RND_pump_MFP"/>
</dbReference>
<keyword evidence="3" id="KW-0175">Coiled coil</keyword>